<dbReference type="InterPro" id="IPR005349">
    <property type="entry name" value="TMEM14"/>
</dbReference>
<evidence type="ECO:0000313" key="9">
    <source>
        <dbReference type="Proteomes" id="UP000230069"/>
    </source>
</evidence>
<name>A0A2G5D1P8_AQUCA</name>
<dbReference type="Pfam" id="PF03647">
    <property type="entry name" value="Tmemb_14"/>
    <property type="match status" value="1"/>
</dbReference>
<evidence type="ECO:0000256" key="2">
    <source>
        <dbReference type="ARBA" id="ARBA00007590"/>
    </source>
</evidence>
<evidence type="ECO:0000256" key="1">
    <source>
        <dbReference type="ARBA" id="ARBA00004370"/>
    </source>
</evidence>
<proteinExistence type="inferred from homology"/>
<feature type="transmembrane region" description="Helical" evidence="7">
    <location>
        <begin position="295"/>
        <end position="317"/>
    </location>
</feature>
<dbReference type="Proteomes" id="UP000230069">
    <property type="component" value="Unassembled WGS sequence"/>
</dbReference>
<dbReference type="EMBL" id="KZ305047">
    <property type="protein sequence ID" value="PIA37446.1"/>
    <property type="molecule type" value="Genomic_DNA"/>
</dbReference>
<feature type="transmembrane region" description="Helical" evidence="7">
    <location>
        <begin position="207"/>
        <end position="227"/>
    </location>
</feature>
<sequence>MALSHHLHSSSSPTCVGIEAHLHRSGIQKISLLLPIKGLPSSSSSSSSAIPSLSLHAPNRGSFKKKKNNRYLVSFAASQEDSKHSEIEVEKEKSEVDAGANESQEAWERMLDSFKEQAVKMQGMSKEAYEEYSKKAVVILNETSKKLKIQAEKTSQDLSKIAKEISEESKEYLSEAANNSPEEMKDIVETFASSTDDLKEVSKLRDFYLGIPYGTILSVGGFLSFMITGSTSAIRFGVILGGALLFLSISSLRSWKKHESSSLALKGQTAIAAIIFLRQLHIVSQVEDSRSFSSVRATISSSFTTLISGAMAMFYLYRIMVDGDKSKGLDFEGGSES</sequence>
<evidence type="ECO:0000256" key="4">
    <source>
        <dbReference type="ARBA" id="ARBA00022989"/>
    </source>
</evidence>
<comment type="subcellular location">
    <subcellularLocation>
        <location evidence="1">Membrane</location>
    </subcellularLocation>
</comment>
<keyword evidence="3 7" id="KW-0812">Transmembrane</keyword>
<evidence type="ECO:0000256" key="7">
    <source>
        <dbReference type="SAM" id="Phobius"/>
    </source>
</evidence>
<dbReference type="AlphaFoldDB" id="A0A2G5D1P8"/>
<keyword evidence="5 7" id="KW-0472">Membrane</keyword>
<dbReference type="FunCoup" id="A0A2G5D1P8">
    <property type="interactions" value="1682"/>
</dbReference>
<dbReference type="Gene3D" id="1.10.10.1740">
    <property type="entry name" value="Transmembrane protein 14-like"/>
    <property type="match status" value="1"/>
</dbReference>
<accession>A0A2G5D1P8</accession>
<feature type="compositionally biased region" description="Basic and acidic residues" evidence="6">
    <location>
        <begin position="82"/>
        <end position="96"/>
    </location>
</feature>
<dbReference type="InterPro" id="IPR044890">
    <property type="entry name" value="TMEM14_sf"/>
</dbReference>
<reference evidence="8 9" key="1">
    <citation type="submission" date="2017-09" db="EMBL/GenBank/DDBJ databases">
        <title>WGS assembly of Aquilegia coerulea Goldsmith.</title>
        <authorList>
            <person name="Hodges S."/>
            <person name="Kramer E."/>
            <person name="Nordborg M."/>
            <person name="Tomkins J."/>
            <person name="Borevitz J."/>
            <person name="Derieg N."/>
            <person name="Yan J."/>
            <person name="Mihaltcheva S."/>
            <person name="Hayes R.D."/>
            <person name="Rokhsar D."/>
        </authorList>
    </citation>
    <scope>NUCLEOTIDE SEQUENCE [LARGE SCALE GENOMIC DNA]</scope>
    <source>
        <strain evidence="9">cv. Goldsmith</strain>
    </source>
</reference>
<dbReference type="InParanoid" id="A0A2G5D1P8"/>
<organism evidence="8 9">
    <name type="scientific">Aquilegia coerulea</name>
    <name type="common">Rocky mountain columbine</name>
    <dbReference type="NCBI Taxonomy" id="218851"/>
    <lineage>
        <taxon>Eukaryota</taxon>
        <taxon>Viridiplantae</taxon>
        <taxon>Streptophyta</taxon>
        <taxon>Embryophyta</taxon>
        <taxon>Tracheophyta</taxon>
        <taxon>Spermatophyta</taxon>
        <taxon>Magnoliopsida</taxon>
        <taxon>Ranunculales</taxon>
        <taxon>Ranunculaceae</taxon>
        <taxon>Thalictroideae</taxon>
        <taxon>Aquilegia</taxon>
    </lineage>
</organism>
<evidence type="ECO:0000256" key="3">
    <source>
        <dbReference type="ARBA" id="ARBA00022692"/>
    </source>
</evidence>
<keyword evidence="4 7" id="KW-1133">Transmembrane helix</keyword>
<dbReference type="GO" id="GO:0009706">
    <property type="term" value="C:chloroplast inner membrane"/>
    <property type="evidence" value="ECO:0007669"/>
    <property type="project" value="TreeGrafter"/>
</dbReference>
<feature type="transmembrane region" description="Helical" evidence="7">
    <location>
        <begin position="233"/>
        <end position="252"/>
    </location>
</feature>
<gene>
    <name evidence="8" type="ORF">AQUCO_03000193v1</name>
</gene>
<dbReference type="PANTHER" id="PTHR12668">
    <property type="entry name" value="TRANSMEMBRANE PROTEIN 14, 15"/>
    <property type="match status" value="1"/>
</dbReference>
<evidence type="ECO:0000256" key="6">
    <source>
        <dbReference type="SAM" id="MobiDB-lite"/>
    </source>
</evidence>
<dbReference type="OrthoDB" id="768548at2759"/>
<evidence type="ECO:0000256" key="5">
    <source>
        <dbReference type="ARBA" id="ARBA00023136"/>
    </source>
</evidence>
<dbReference type="GO" id="GO:0015245">
    <property type="term" value="F:fatty acid transmembrane transporter activity"/>
    <property type="evidence" value="ECO:0007669"/>
    <property type="project" value="TreeGrafter"/>
</dbReference>
<protein>
    <submittedName>
        <fullName evidence="8">Uncharacterized protein</fullName>
    </submittedName>
</protein>
<feature type="region of interest" description="Disordered" evidence="6">
    <location>
        <begin position="82"/>
        <end position="101"/>
    </location>
</feature>
<keyword evidence="9" id="KW-1185">Reference proteome</keyword>
<evidence type="ECO:0000313" key="8">
    <source>
        <dbReference type="EMBL" id="PIA37446.1"/>
    </source>
</evidence>
<dbReference type="STRING" id="218851.A0A2G5D1P8"/>
<feature type="compositionally biased region" description="Low complexity" evidence="6">
    <location>
        <begin position="42"/>
        <end position="55"/>
    </location>
</feature>
<dbReference type="PANTHER" id="PTHR12668:SF43">
    <property type="entry name" value="TRANSMEMBRANE PROTEIN 14 HOMOLOG"/>
    <property type="match status" value="1"/>
</dbReference>
<feature type="region of interest" description="Disordered" evidence="6">
    <location>
        <begin position="42"/>
        <end position="61"/>
    </location>
</feature>
<comment type="similarity">
    <text evidence="2">Belongs to the TMEM14 family.</text>
</comment>